<evidence type="ECO:0000256" key="2">
    <source>
        <dbReference type="ARBA" id="ARBA00004629"/>
    </source>
</evidence>
<keyword evidence="3" id="KW-0158">Chromosome</keyword>
<name>F6QC79_MONDO</name>
<proteinExistence type="inferred from homology"/>
<dbReference type="InterPro" id="IPR008426">
    <property type="entry name" value="CENP-H_C"/>
</dbReference>
<evidence type="ECO:0000256" key="1">
    <source>
        <dbReference type="ARBA" id="ARBA00004123"/>
    </source>
</evidence>
<dbReference type="AlphaFoldDB" id="F6QC79"/>
<evidence type="ECO:0000256" key="3">
    <source>
        <dbReference type="ARBA" id="ARBA00022454"/>
    </source>
</evidence>
<dbReference type="eggNOG" id="ENOG502S0VG">
    <property type="taxonomic scope" value="Eukaryota"/>
</dbReference>
<reference evidence="11" key="3">
    <citation type="submission" date="2025-09" db="UniProtKB">
        <authorList>
            <consortium name="Ensembl"/>
        </authorList>
    </citation>
    <scope>IDENTIFICATION</scope>
</reference>
<organism evidence="11 12">
    <name type="scientific">Monodelphis domestica</name>
    <name type="common">Gray short-tailed opossum</name>
    <dbReference type="NCBI Taxonomy" id="13616"/>
    <lineage>
        <taxon>Eukaryota</taxon>
        <taxon>Metazoa</taxon>
        <taxon>Chordata</taxon>
        <taxon>Craniata</taxon>
        <taxon>Vertebrata</taxon>
        <taxon>Euteleostomi</taxon>
        <taxon>Mammalia</taxon>
        <taxon>Metatheria</taxon>
        <taxon>Didelphimorphia</taxon>
        <taxon>Didelphidae</taxon>
        <taxon>Monodelphis</taxon>
    </lineage>
</organism>
<dbReference type="Ensembl" id="ENSMODT00000040011.3">
    <property type="protein sequence ID" value="ENSMODP00000038411.2"/>
    <property type="gene ID" value="ENSMODG00000025601.3"/>
</dbReference>
<dbReference type="GO" id="GO:0007059">
    <property type="term" value="P:chromosome segregation"/>
    <property type="evidence" value="ECO:0000318"/>
    <property type="project" value="GO_Central"/>
</dbReference>
<comment type="similarity">
    <text evidence="7">Belongs to the CENP-H/MCM16 family.</text>
</comment>
<keyword evidence="4" id="KW-0995">Kinetochore</keyword>
<evidence type="ECO:0000313" key="12">
    <source>
        <dbReference type="Proteomes" id="UP000002280"/>
    </source>
</evidence>
<evidence type="ECO:0000256" key="5">
    <source>
        <dbReference type="ARBA" id="ARBA00023242"/>
    </source>
</evidence>
<evidence type="ECO:0000256" key="8">
    <source>
        <dbReference type="SAM" id="Coils"/>
    </source>
</evidence>
<dbReference type="PANTHER" id="PTHR48122">
    <property type="entry name" value="CENTROMERE PROTEIN H"/>
    <property type="match status" value="1"/>
</dbReference>
<evidence type="ECO:0000256" key="7">
    <source>
        <dbReference type="ARBA" id="ARBA00025735"/>
    </source>
</evidence>
<protein>
    <submittedName>
        <fullName evidence="11">Centromere protein H</fullName>
    </submittedName>
</protein>
<reference evidence="11" key="2">
    <citation type="submission" date="2025-08" db="UniProtKB">
        <authorList>
            <consortium name="Ensembl"/>
        </authorList>
    </citation>
    <scope>IDENTIFICATION</scope>
</reference>
<dbReference type="GO" id="GO:0007052">
    <property type="term" value="P:mitotic spindle organization"/>
    <property type="evidence" value="ECO:0000318"/>
    <property type="project" value="GO_Central"/>
</dbReference>
<feature type="region of interest" description="Disordered" evidence="9">
    <location>
        <begin position="291"/>
        <end position="325"/>
    </location>
</feature>
<reference evidence="11 12" key="1">
    <citation type="journal article" date="2007" name="Nature">
        <title>Genome of the marsupial Monodelphis domestica reveals innovation in non-coding sequences.</title>
        <authorList>
            <person name="Mikkelsen T.S."/>
            <person name="Wakefield M.J."/>
            <person name="Aken B."/>
            <person name="Amemiya C.T."/>
            <person name="Chang J.L."/>
            <person name="Duke S."/>
            <person name="Garber M."/>
            <person name="Gentles A.J."/>
            <person name="Goodstadt L."/>
            <person name="Heger A."/>
            <person name="Jurka J."/>
            <person name="Kamal M."/>
            <person name="Mauceli E."/>
            <person name="Searle S.M."/>
            <person name="Sharpe T."/>
            <person name="Baker M.L."/>
            <person name="Batzer M.A."/>
            <person name="Benos P.V."/>
            <person name="Belov K."/>
            <person name="Clamp M."/>
            <person name="Cook A."/>
            <person name="Cuff J."/>
            <person name="Das R."/>
            <person name="Davidow L."/>
            <person name="Deakin J.E."/>
            <person name="Fazzari M.J."/>
            <person name="Glass J.L."/>
            <person name="Grabherr M."/>
            <person name="Greally J.M."/>
            <person name="Gu W."/>
            <person name="Hore T.A."/>
            <person name="Huttley G.A."/>
            <person name="Kleber M."/>
            <person name="Jirtle R.L."/>
            <person name="Koina E."/>
            <person name="Lee J.T."/>
            <person name="Mahony S."/>
            <person name="Marra M.A."/>
            <person name="Miller R.D."/>
            <person name="Nicholls R.D."/>
            <person name="Oda M."/>
            <person name="Papenfuss A.T."/>
            <person name="Parra Z.E."/>
            <person name="Pollock D.D."/>
            <person name="Ray D.A."/>
            <person name="Schein J.E."/>
            <person name="Speed T.P."/>
            <person name="Thompson K."/>
            <person name="VandeBerg J.L."/>
            <person name="Wade C.M."/>
            <person name="Walker J.A."/>
            <person name="Waters P.D."/>
            <person name="Webber C."/>
            <person name="Weidman J.R."/>
            <person name="Xie X."/>
            <person name="Zody M.C."/>
            <person name="Baldwin J."/>
            <person name="Abdouelleil A."/>
            <person name="Abdulkadir J."/>
            <person name="Abebe A."/>
            <person name="Abera B."/>
            <person name="Abreu J."/>
            <person name="Acer S.C."/>
            <person name="Aftuck L."/>
            <person name="Alexander A."/>
            <person name="An P."/>
            <person name="Anderson E."/>
            <person name="Anderson S."/>
            <person name="Arachi H."/>
            <person name="Azer M."/>
            <person name="Bachantsang P."/>
            <person name="Barry A."/>
            <person name="Bayul T."/>
            <person name="Berlin A."/>
            <person name="Bessette D."/>
            <person name="Bloom T."/>
            <person name="Bloom T."/>
            <person name="Boguslavskiy L."/>
            <person name="Bonnet C."/>
            <person name="Boukhgalter B."/>
            <person name="Bourzgui I."/>
            <person name="Brown A."/>
            <person name="Cahill P."/>
            <person name="Channer S."/>
            <person name="Cheshatsang Y."/>
            <person name="Chuda L."/>
            <person name="Citroen M."/>
            <person name="Collymore A."/>
            <person name="Cooke P."/>
            <person name="Costello M."/>
            <person name="D'Aco K."/>
            <person name="Daza R."/>
            <person name="De Haan G."/>
            <person name="DeGray S."/>
            <person name="DeMaso C."/>
            <person name="Dhargay N."/>
            <person name="Dooley K."/>
            <person name="Dooley E."/>
            <person name="Doricent M."/>
            <person name="Dorje P."/>
            <person name="Dorjee K."/>
            <person name="Dupes A."/>
            <person name="Elong R."/>
            <person name="Falk J."/>
            <person name="Farina A."/>
            <person name="Faro S."/>
            <person name="Ferguson D."/>
            <person name="Fisher S."/>
            <person name="Foley C.D."/>
            <person name="Franke A."/>
            <person name="Friedrich D."/>
            <person name="Gadbois L."/>
            <person name="Gearin G."/>
            <person name="Gearin C.R."/>
            <person name="Giannoukos G."/>
            <person name="Goode T."/>
            <person name="Graham J."/>
            <person name="Grandbois E."/>
            <person name="Grewal S."/>
            <person name="Gyaltsen K."/>
            <person name="Hafez N."/>
            <person name="Hagos B."/>
            <person name="Hall J."/>
            <person name="Henson C."/>
            <person name="Hollinger A."/>
            <person name="Honan T."/>
            <person name="Huard M.D."/>
            <person name="Hughes L."/>
            <person name="Hurhula B."/>
            <person name="Husby M.E."/>
            <person name="Kamat A."/>
            <person name="Kanga B."/>
            <person name="Kashin S."/>
            <person name="Khazanovich D."/>
            <person name="Kisner P."/>
            <person name="Lance K."/>
            <person name="Lara M."/>
            <person name="Lee W."/>
            <person name="Lennon N."/>
            <person name="Letendre F."/>
            <person name="LeVine R."/>
            <person name="Lipovsky A."/>
            <person name="Liu X."/>
            <person name="Liu J."/>
            <person name="Liu S."/>
            <person name="Lokyitsang T."/>
            <person name="Lokyitsang Y."/>
            <person name="Lubonja R."/>
            <person name="Lui A."/>
            <person name="MacDonald P."/>
            <person name="Magnisalis V."/>
            <person name="Maru K."/>
            <person name="Matthews C."/>
            <person name="McCusker W."/>
            <person name="McDonough S."/>
            <person name="Mehta T."/>
            <person name="Meldrim J."/>
            <person name="Meneus L."/>
            <person name="Mihai O."/>
            <person name="Mihalev A."/>
            <person name="Mihova T."/>
            <person name="Mittelman R."/>
            <person name="Mlenga V."/>
            <person name="Montmayeur A."/>
            <person name="Mulrain L."/>
            <person name="Navidi A."/>
            <person name="Naylor J."/>
            <person name="Negash T."/>
            <person name="Nguyen T."/>
            <person name="Nguyen N."/>
            <person name="Nicol R."/>
            <person name="Norbu C."/>
            <person name="Norbu N."/>
            <person name="Novod N."/>
            <person name="O'Neill B."/>
            <person name="Osman S."/>
            <person name="Markiewicz E."/>
            <person name="Oyono O.L."/>
            <person name="Patti C."/>
            <person name="Phunkhang P."/>
            <person name="Pierre F."/>
            <person name="Priest M."/>
            <person name="Raghuraman S."/>
            <person name="Rege F."/>
            <person name="Reyes R."/>
            <person name="Rise C."/>
            <person name="Rogov P."/>
            <person name="Ross K."/>
            <person name="Ryan E."/>
            <person name="Settipalli S."/>
            <person name="Shea T."/>
            <person name="Sherpa N."/>
            <person name="Shi L."/>
            <person name="Shih D."/>
            <person name="Sparrow T."/>
            <person name="Spaulding J."/>
            <person name="Stalker J."/>
            <person name="Stange-Thomann N."/>
            <person name="Stavropoulos S."/>
            <person name="Stone C."/>
            <person name="Strader C."/>
            <person name="Tesfaye S."/>
            <person name="Thomson T."/>
            <person name="Thoulutsang Y."/>
            <person name="Thoulutsang D."/>
            <person name="Topham K."/>
            <person name="Topping I."/>
            <person name="Tsamla T."/>
            <person name="Vassiliev H."/>
            <person name="Vo A."/>
            <person name="Wangchuk T."/>
            <person name="Wangdi T."/>
            <person name="Weiand M."/>
            <person name="Wilkinson J."/>
            <person name="Wilson A."/>
            <person name="Yadav S."/>
            <person name="Young G."/>
            <person name="Yu Q."/>
            <person name="Zembek L."/>
            <person name="Zhong D."/>
            <person name="Zimmer A."/>
            <person name="Zwirko Z."/>
            <person name="Jaffe D.B."/>
            <person name="Alvarez P."/>
            <person name="Brockman W."/>
            <person name="Butler J."/>
            <person name="Chin C."/>
            <person name="Gnerre S."/>
            <person name="MacCallum I."/>
            <person name="Graves J.A."/>
            <person name="Ponting C.P."/>
            <person name="Breen M."/>
            <person name="Samollow P.B."/>
            <person name="Lander E.S."/>
            <person name="Lindblad-Toh K."/>
        </authorList>
    </citation>
    <scope>NUCLEOTIDE SEQUENCE [LARGE SCALE GENOMIC DNA]</scope>
</reference>
<feature type="coiled-coil region" evidence="8">
    <location>
        <begin position="468"/>
        <end position="520"/>
    </location>
</feature>
<dbReference type="Proteomes" id="UP000002280">
    <property type="component" value="Chromosome 3"/>
</dbReference>
<dbReference type="PANTHER" id="PTHR48122:SF1">
    <property type="entry name" value="CENTROMERE PROTEIN H"/>
    <property type="match status" value="1"/>
</dbReference>
<sequence length="575" mass="64292">MEFCAAACQEHPRQECIQRRGGGTERAVSLLSQTQACPAQLECERSWEEKEEVEKEEAAAVAGLGATPSLVRYSRGVEEEKARNIRLLRSSKKLMEYEEVGAPGTQFQRLTRSSTKSTGEEEKEPWSTQFRRAPGSVRRNAGGDEDNVRSSVSQRAKSYALGQKDREEKEVEVRRSLRPKRSTGGDLKWRKEEEEMQSTRSLRFRRNTTGGAKAVSAEGITGKNVQEALALAPSTGSRPAKSSTSGDVKAREKEKHGLSTPFLKQVSARVQKVVGGEDEAVLHYETLEAISRAGAGDEVSSGTPHYSEEESVLQPPEPNRDQDCGNNALAALAQCAVPSKSGEVTPPTASHWREIGKERTQEDEDLDLIGPLLRIKDQIKQQLLEYKAKIEASKERLPEESTEEGLLQMTEELEKKLEGVKINVEMKTLALKRVQMANALQKKLESKDSESQFLLAILKKILTLNSSILKAQQETHDLEEKLLEVKKKRLRLKQAGEEKLLEIQAEDKKKKEKLELLEDSALLSKLKKNLQREIESTTVIQNVFQHIIIATKIDWASDPDLKVLVLQLENNLSLV</sequence>
<dbReference type="InterPro" id="IPR040034">
    <property type="entry name" value="CENP-H"/>
</dbReference>
<feature type="domain" description="Centromere protein H C-terminal" evidence="10">
    <location>
        <begin position="372"/>
        <end position="569"/>
    </location>
</feature>
<dbReference type="GO" id="GO:0043515">
    <property type="term" value="F:kinetochore binding"/>
    <property type="evidence" value="ECO:0000318"/>
    <property type="project" value="GO_Central"/>
</dbReference>
<keyword evidence="5" id="KW-0539">Nucleus</keyword>
<evidence type="ECO:0000256" key="9">
    <source>
        <dbReference type="SAM" id="MobiDB-lite"/>
    </source>
</evidence>
<feature type="compositionally biased region" description="Basic and acidic residues" evidence="9">
    <location>
        <begin position="163"/>
        <end position="175"/>
    </location>
</feature>
<dbReference type="CTD" id="64946"/>
<comment type="subcellular location">
    <subcellularLocation>
        <location evidence="2">Chromosome</location>
        <location evidence="2">Centromere</location>
        <location evidence="2">Kinetochore</location>
    </subcellularLocation>
    <subcellularLocation>
        <location evidence="1">Nucleus</location>
    </subcellularLocation>
</comment>
<dbReference type="OrthoDB" id="2274804at2759"/>
<dbReference type="HOGENOM" id="CLU_097390_0_0_1"/>
<dbReference type="Pfam" id="PF05837">
    <property type="entry name" value="CENP-H"/>
    <property type="match status" value="1"/>
</dbReference>
<dbReference type="GO" id="GO:0005634">
    <property type="term" value="C:nucleus"/>
    <property type="evidence" value="ECO:0000318"/>
    <property type="project" value="GO_Central"/>
</dbReference>
<feature type="compositionally biased region" description="Basic and acidic residues" evidence="9">
    <location>
        <begin position="248"/>
        <end position="257"/>
    </location>
</feature>
<evidence type="ECO:0000256" key="6">
    <source>
        <dbReference type="ARBA" id="ARBA00023328"/>
    </source>
</evidence>
<feature type="region of interest" description="Disordered" evidence="9">
    <location>
        <begin position="105"/>
        <end position="260"/>
    </location>
</feature>
<keyword evidence="6" id="KW-0137">Centromere</keyword>
<feature type="compositionally biased region" description="Polar residues" evidence="9">
    <location>
        <begin position="234"/>
        <end position="246"/>
    </location>
</feature>
<dbReference type="Bgee" id="ENSMODG00000025601">
    <property type="expression patterns" value="Expressed in blood and 20 other cell types or tissues"/>
</dbReference>
<dbReference type="GeneTree" id="ENSGT00390000009578"/>
<evidence type="ECO:0000259" key="10">
    <source>
        <dbReference type="Pfam" id="PF05837"/>
    </source>
</evidence>
<evidence type="ECO:0000313" key="11">
    <source>
        <dbReference type="Ensembl" id="ENSMODP00000038411.2"/>
    </source>
</evidence>
<dbReference type="GeneID" id="103104199"/>
<dbReference type="GO" id="GO:0051382">
    <property type="term" value="P:kinetochore assembly"/>
    <property type="evidence" value="ECO:0007669"/>
    <property type="project" value="InterPro"/>
</dbReference>
<dbReference type="GO" id="GO:0000776">
    <property type="term" value="C:kinetochore"/>
    <property type="evidence" value="ECO:0000318"/>
    <property type="project" value="GO_Central"/>
</dbReference>
<accession>F6QC79</accession>
<dbReference type="KEGG" id="mdo:103104199"/>
<evidence type="ECO:0000256" key="4">
    <source>
        <dbReference type="ARBA" id="ARBA00022838"/>
    </source>
</evidence>
<dbReference type="OMA" id="ECERSWE"/>
<keyword evidence="12" id="KW-1185">Reference proteome</keyword>
<dbReference type="InParanoid" id="F6QC79"/>
<keyword evidence="8" id="KW-0175">Coiled coil</keyword>